<protein>
    <submittedName>
        <fullName evidence="1">Uncharacterized protein</fullName>
    </submittedName>
</protein>
<accession>A0A7Z7VLP4</accession>
<evidence type="ECO:0000313" key="1">
    <source>
        <dbReference type="EMBL" id="TBM41363.1"/>
    </source>
</evidence>
<gene>
    <name evidence="1" type="ORF">EYB64_12370</name>
</gene>
<comment type="caution">
    <text evidence="1">The sequence shown here is derived from an EMBL/GenBank/DDBJ whole genome shotgun (WGS) entry which is preliminary data.</text>
</comment>
<dbReference type="AlphaFoldDB" id="A0A7Z7VLP4"/>
<evidence type="ECO:0000313" key="2">
    <source>
        <dbReference type="Proteomes" id="UP000294145"/>
    </source>
</evidence>
<dbReference type="EMBL" id="SISP01000020">
    <property type="protein sequence ID" value="TBM41363.1"/>
    <property type="molecule type" value="Genomic_DNA"/>
</dbReference>
<name>A0A7Z7VLP4_VIBCL</name>
<proteinExistence type="predicted"/>
<organism evidence="1 2">
    <name type="scientific">Vibrio cholerae</name>
    <dbReference type="NCBI Taxonomy" id="666"/>
    <lineage>
        <taxon>Bacteria</taxon>
        <taxon>Pseudomonadati</taxon>
        <taxon>Pseudomonadota</taxon>
        <taxon>Gammaproteobacteria</taxon>
        <taxon>Vibrionales</taxon>
        <taxon>Vibrionaceae</taxon>
        <taxon>Vibrio</taxon>
    </lineage>
</organism>
<dbReference type="Proteomes" id="UP000294145">
    <property type="component" value="Unassembled WGS sequence"/>
</dbReference>
<dbReference type="RefSeq" id="WP_114709128.1">
    <property type="nucleotide sequence ID" value="NZ_JACWKW010000009.1"/>
</dbReference>
<sequence length="121" mass="13248">MSMKPQFNAVVSEKAQEKTYYTDIGAGWVQKGDEGINVRLIPQIATNKFTLFSAKDSSVSKIADRLNVCVVEESDGKSYWHVVGTAFYFDNSGHSGYNVVGKGGLTLSGMLHLQIPKAKED</sequence>
<reference evidence="1 2" key="1">
    <citation type="submission" date="2019-02" db="EMBL/GenBank/DDBJ databases">
        <title>Genomic plasticity associated with the antimicrobial resistance in Vibrio cholerae.</title>
        <authorList>
            <person name="Verma J."/>
            <person name="Bag S."/>
            <person name="Saha B."/>
            <person name="Kumar P."/>
            <person name="Ghosh T.S."/>
            <person name="Dayal M."/>
            <person name="Senapati T."/>
            <person name="Mehra S."/>
            <person name="Dey P."/>
            <person name="Desigamani A."/>
            <person name="Kumar D."/>
            <person name="Rana P."/>
            <person name="Kumar B."/>
            <person name="Maiti T.K."/>
            <person name="Sharma N.C."/>
            <person name="Bhadra R.K."/>
            <person name="Mutreja A."/>
            <person name="Nair G.B."/>
            <person name="Ramamurthy T."/>
            <person name="Das B."/>
        </authorList>
    </citation>
    <scope>NUCLEOTIDE SEQUENCE [LARGE SCALE GENOMIC DNA]</scope>
    <source>
        <strain evidence="1 2">IDH06781</strain>
    </source>
</reference>